<dbReference type="PANTHER" id="PTHR43855">
    <property type="entry name" value="THIOSULFATE SULFURTRANSFERASE"/>
    <property type="match status" value="1"/>
</dbReference>
<comment type="caution">
    <text evidence="3">The sequence shown here is derived from an EMBL/GenBank/DDBJ whole genome shotgun (WGS) entry which is preliminary data.</text>
</comment>
<accession>A0A8K0T979</accession>
<keyword evidence="4" id="KW-1185">Reference proteome</keyword>
<dbReference type="PROSITE" id="PS50206">
    <property type="entry name" value="RHODANESE_3"/>
    <property type="match status" value="2"/>
</dbReference>
<dbReference type="InterPro" id="IPR001763">
    <property type="entry name" value="Rhodanese-like_dom"/>
</dbReference>
<protein>
    <recommendedName>
        <fullName evidence="2">Rhodanese domain-containing protein</fullName>
    </recommendedName>
</protein>
<sequence length="145" mass="15530">MVRSSRVAATLRYAGHEASKVGILDGGFEGWVRAGGAVSDSPVTPTPSTYTSTVNEAFIVERPYVHTSLNKLHDGIVLVDARPSSAYADGHIESAVSLPMAHIWNEDGTFKPVPELLETFESVVGDAPVSANSQQHPGFSRRQVL</sequence>
<gene>
    <name evidence="3" type="ORF">B0I35DRAFT_420592</name>
</gene>
<dbReference type="Proteomes" id="UP000813444">
    <property type="component" value="Unassembled WGS sequence"/>
</dbReference>
<name>A0A8K0T979_9HYPO</name>
<reference evidence="3" key="1">
    <citation type="journal article" date="2021" name="Nat. Commun.">
        <title>Genetic determinants of endophytism in the Arabidopsis root mycobiome.</title>
        <authorList>
            <person name="Mesny F."/>
            <person name="Miyauchi S."/>
            <person name="Thiergart T."/>
            <person name="Pickel B."/>
            <person name="Atanasova L."/>
            <person name="Karlsson M."/>
            <person name="Huettel B."/>
            <person name="Barry K.W."/>
            <person name="Haridas S."/>
            <person name="Chen C."/>
            <person name="Bauer D."/>
            <person name="Andreopoulos W."/>
            <person name="Pangilinan J."/>
            <person name="LaButti K."/>
            <person name="Riley R."/>
            <person name="Lipzen A."/>
            <person name="Clum A."/>
            <person name="Drula E."/>
            <person name="Henrissat B."/>
            <person name="Kohler A."/>
            <person name="Grigoriev I.V."/>
            <person name="Martin F.M."/>
            <person name="Hacquard S."/>
        </authorList>
    </citation>
    <scope>NUCLEOTIDE SEQUENCE</scope>
    <source>
        <strain evidence="3">MPI-CAGE-CH-0235</strain>
    </source>
</reference>
<feature type="domain" description="Rhodanese" evidence="2">
    <location>
        <begin position="2"/>
        <end position="40"/>
    </location>
</feature>
<feature type="domain" description="Rhodanese" evidence="2">
    <location>
        <begin position="72"/>
        <end position="103"/>
    </location>
</feature>
<keyword evidence="1" id="KW-0677">Repeat</keyword>
<evidence type="ECO:0000256" key="1">
    <source>
        <dbReference type="ARBA" id="ARBA00022737"/>
    </source>
</evidence>
<evidence type="ECO:0000313" key="4">
    <source>
        <dbReference type="Proteomes" id="UP000813444"/>
    </source>
</evidence>
<dbReference type="Pfam" id="PF00581">
    <property type="entry name" value="Rhodanese"/>
    <property type="match status" value="1"/>
</dbReference>
<proteinExistence type="predicted"/>
<dbReference type="EMBL" id="JAGPNK010000001">
    <property type="protein sequence ID" value="KAH7329632.1"/>
    <property type="molecule type" value="Genomic_DNA"/>
</dbReference>
<dbReference type="AlphaFoldDB" id="A0A8K0T979"/>
<dbReference type="InterPro" id="IPR051126">
    <property type="entry name" value="Thiosulfate_sulfurtransferase"/>
</dbReference>
<dbReference type="SUPFAM" id="SSF52821">
    <property type="entry name" value="Rhodanese/Cell cycle control phosphatase"/>
    <property type="match status" value="2"/>
</dbReference>
<evidence type="ECO:0000259" key="2">
    <source>
        <dbReference type="PROSITE" id="PS50206"/>
    </source>
</evidence>
<dbReference type="OrthoDB" id="566238at2759"/>
<organism evidence="3 4">
    <name type="scientific">Stachybotrys elegans</name>
    <dbReference type="NCBI Taxonomy" id="80388"/>
    <lineage>
        <taxon>Eukaryota</taxon>
        <taxon>Fungi</taxon>
        <taxon>Dikarya</taxon>
        <taxon>Ascomycota</taxon>
        <taxon>Pezizomycotina</taxon>
        <taxon>Sordariomycetes</taxon>
        <taxon>Hypocreomycetidae</taxon>
        <taxon>Hypocreales</taxon>
        <taxon>Stachybotryaceae</taxon>
        <taxon>Stachybotrys</taxon>
    </lineage>
</organism>
<dbReference type="PANTHER" id="PTHR43855:SF1">
    <property type="entry name" value="THIOSULFATE SULFURTRANSFERASE"/>
    <property type="match status" value="1"/>
</dbReference>
<dbReference type="Gene3D" id="3.40.250.10">
    <property type="entry name" value="Rhodanese-like domain"/>
    <property type="match status" value="2"/>
</dbReference>
<evidence type="ECO:0000313" key="3">
    <source>
        <dbReference type="EMBL" id="KAH7329632.1"/>
    </source>
</evidence>
<dbReference type="InterPro" id="IPR036873">
    <property type="entry name" value="Rhodanese-like_dom_sf"/>
</dbReference>